<keyword evidence="3" id="KW-0378">Hydrolase</keyword>
<name>A0ABS2A9Q9_9ACTN</name>
<dbReference type="CDD" id="cd01823">
    <property type="entry name" value="SEST_like"/>
    <property type="match status" value="1"/>
</dbReference>
<dbReference type="SUPFAM" id="SSF52266">
    <property type="entry name" value="SGNH hydrolase"/>
    <property type="match status" value="1"/>
</dbReference>
<dbReference type="Gene3D" id="3.40.50.1110">
    <property type="entry name" value="SGNH hydrolase"/>
    <property type="match status" value="1"/>
</dbReference>
<feature type="signal peptide" evidence="1">
    <location>
        <begin position="1"/>
        <end position="26"/>
    </location>
</feature>
<accession>A0ABS2A9Q9</accession>
<evidence type="ECO:0000256" key="1">
    <source>
        <dbReference type="SAM" id="SignalP"/>
    </source>
</evidence>
<gene>
    <name evidence="3" type="ORF">JIG36_13440</name>
</gene>
<comment type="caution">
    <text evidence="3">The sequence shown here is derived from an EMBL/GenBank/DDBJ whole genome shotgun (WGS) entry which is preliminary data.</text>
</comment>
<sequence length="350" mass="36241">MRLTALLTASAVAAGTGILIALPAQAEGTGAAYVALGDSYASGEGAPESHYLEGDSIAKDGVTTGCHRAYSSWAFGVAATVQPADGILAACSGARATHLFGPNDSYPTTESAQIDEVGSSTRLVTLSIGGNDVGFADVVRGCVSAPGKRGRYDCRLEGRPVHDDAVRNLNKLTNLGVDTPNGPMTLAGIYHAVAERMAPDGVLVVANYPQLFSESIEGYRDEEYSCKVGTAYGVATATVKYDDALWMNSLAQEGNAAIANGVAEANRTLQEAGNTQSVVLADVDTAFEGHRICGGDKWINGAQLAGATPKQTSMHPSVKGQEAYCRAVTAALPGSPAPRCDFDQATQSYN</sequence>
<dbReference type="GO" id="GO:0016787">
    <property type="term" value="F:hydrolase activity"/>
    <property type="evidence" value="ECO:0007669"/>
    <property type="project" value="UniProtKB-KW"/>
</dbReference>
<dbReference type="InterPro" id="IPR037460">
    <property type="entry name" value="SEST-like"/>
</dbReference>
<dbReference type="PANTHER" id="PTHR37981:SF1">
    <property type="entry name" value="SGNH HYDROLASE-TYPE ESTERASE DOMAIN-CONTAINING PROTEIN"/>
    <property type="match status" value="1"/>
</dbReference>
<dbReference type="RefSeq" id="WP_203376443.1">
    <property type="nucleotide sequence ID" value="NZ_JAENHP010000003.1"/>
</dbReference>
<dbReference type="InterPro" id="IPR036514">
    <property type="entry name" value="SGNH_hydro_sf"/>
</dbReference>
<keyword evidence="4" id="KW-1185">Reference proteome</keyword>
<evidence type="ECO:0000313" key="3">
    <source>
        <dbReference type="EMBL" id="MBM2616562.1"/>
    </source>
</evidence>
<feature type="chain" id="PRO_5046818483" evidence="1">
    <location>
        <begin position="27"/>
        <end position="350"/>
    </location>
</feature>
<evidence type="ECO:0000259" key="2">
    <source>
        <dbReference type="Pfam" id="PF13472"/>
    </source>
</evidence>
<feature type="domain" description="SGNH hydrolase-type esterase" evidence="2">
    <location>
        <begin position="35"/>
        <end position="323"/>
    </location>
</feature>
<protein>
    <submittedName>
        <fullName evidence="3">SGNH/GDSL hydrolase family protein</fullName>
    </submittedName>
</protein>
<keyword evidence="1" id="KW-0732">Signal</keyword>
<dbReference type="EMBL" id="JAENHP010000003">
    <property type="protein sequence ID" value="MBM2616562.1"/>
    <property type="molecule type" value="Genomic_DNA"/>
</dbReference>
<dbReference type="PANTHER" id="PTHR37981">
    <property type="entry name" value="LIPASE 2"/>
    <property type="match status" value="1"/>
</dbReference>
<evidence type="ECO:0000313" key="4">
    <source>
        <dbReference type="Proteomes" id="UP000632138"/>
    </source>
</evidence>
<reference evidence="3 4" key="1">
    <citation type="submission" date="2021-01" db="EMBL/GenBank/DDBJ databases">
        <title>Actinoplanes sp. nov. LDG1-06 isolated from lichen.</title>
        <authorList>
            <person name="Saeng-In P."/>
            <person name="Phongsopitanun W."/>
            <person name="Kanchanasin P."/>
            <person name="Yuki M."/>
            <person name="Kudo T."/>
            <person name="Ohkuma M."/>
            <person name="Tanasupawat S."/>
        </authorList>
    </citation>
    <scope>NUCLEOTIDE SEQUENCE [LARGE SCALE GENOMIC DNA]</scope>
    <source>
        <strain evidence="3 4">LDG1-06</strain>
    </source>
</reference>
<dbReference type="Pfam" id="PF13472">
    <property type="entry name" value="Lipase_GDSL_2"/>
    <property type="match status" value="1"/>
</dbReference>
<organism evidence="3 4">
    <name type="scientific">Paractinoplanes ovalisporus</name>
    <dbReference type="NCBI Taxonomy" id="2810368"/>
    <lineage>
        <taxon>Bacteria</taxon>
        <taxon>Bacillati</taxon>
        <taxon>Actinomycetota</taxon>
        <taxon>Actinomycetes</taxon>
        <taxon>Micromonosporales</taxon>
        <taxon>Micromonosporaceae</taxon>
        <taxon>Paractinoplanes</taxon>
    </lineage>
</organism>
<proteinExistence type="predicted"/>
<dbReference type="Proteomes" id="UP000632138">
    <property type="component" value="Unassembled WGS sequence"/>
</dbReference>
<dbReference type="InterPro" id="IPR013830">
    <property type="entry name" value="SGNH_hydro"/>
</dbReference>